<name>A0ABN8N2F6_9CNID</name>
<keyword evidence="2" id="KW-1185">Reference proteome</keyword>
<dbReference type="EMBL" id="CALNXK010000009">
    <property type="protein sequence ID" value="CAH3041411.1"/>
    <property type="molecule type" value="Genomic_DNA"/>
</dbReference>
<sequence>MHMYETFQWDNPSHALKIDKILEKFEERFFYINNIGGKDQALVPVTLNDAASVTFQIDTGSSANILPLEDYIRATNDCQCTNIVPKDITLVMHDHSKRKAFGFARLRQAYYYNLKGKALPELQPGQIVRMKKPNEKTWTEAVCKKMIGPRSYTVVSGNRTYRRNRRQLRLVPTTD</sequence>
<comment type="caution">
    <text evidence="1">The sequence shown here is derived from an EMBL/GenBank/DDBJ whole genome shotgun (WGS) entry which is preliminary data.</text>
</comment>
<feature type="non-terminal residue" evidence="1">
    <location>
        <position position="175"/>
    </location>
</feature>
<evidence type="ECO:0000313" key="2">
    <source>
        <dbReference type="Proteomes" id="UP001159405"/>
    </source>
</evidence>
<accession>A0ABN8N2F6</accession>
<dbReference type="Proteomes" id="UP001159405">
    <property type="component" value="Unassembled WGS sequence"/>
</dbReference>
<gene>
    <name evidence="1" type="ORF">PLOB_00048234</name>
</gene>
<proteinExistence type="predicted"/>
<evidence type="ECO:0000313" key="1">
    <source>
        <dbReference type="EMBL" id="CAH3041411.1"/>
    </source>
</evidence>
<organism evidence="1 2">
    <name type="scientific">Porites lobata</name>
    <dbReference type="NCBI Taxonomy" id="104759"/>
    <lineage>
        <taxon>Eukaryota</taxon>
        <taxon>Metazoa</taxon>
        <taxon>Cnidaria</taxon>
        <taxon>Anthozoa</taxon>
        <taxon>Hexacorallia</taxon>
        <taxon>Scleractinia</taxon>
        <taxon>Fungiina</taxon>
        <taxon>Poritidae</taxon>
        <taxon>Porites</taxon>
    </lineage>
</organism>
<reference evidence="1 2" key="1">
    <citation type="submission" date="2022-05" db="EMBL/GenBank/DDBJ databases">
        <authorList>
            <consortium name="Genoscope - CEA"/>
            <person name="William W."/>
        </authorList>
    </citation>
    <scope>NUCLEOTIDE SEQUENCE [LARGE SCALE GENOMIC DNA]</scope>
</reference>
<protein>
    <submittedName>
        <fullName evidence="1">Uncharacterized protein</fullName>
    </submittedName>
</protein>